<evidence type="ECO:0000313" key="2">
    <source>
        <dbReference type="EMBL" id="KZS87052.1"/>
    </source>
</evidence>
<evidence type="ECO:0000313" key="3">
    <source>
        <dbReference type="Proteomes" id="UP000076722"/>
    </source>
</evidence>
<dbReference type="AlphaFoldDB" id="A0A164MUM6"/>
<proteinExistence type="predicted"/>
<keyword evidence="3" id="KW-1185">Reference proteome</keyword>
<dbReference type="EMBL" id="KV419458">
    <property type="protein sequence ID" value="KZS87052.1"/>
    <property type="molecule type" value="Genomic_DNA"/>
</dbReference>
<protein>
    <submittedName>
        <fullName evidence="2">Uncharacterized protein</fullName>
    </submittedName>
</protein>
<organism evidence="2 3">
    <name type="scientific">Sistotremastrum niveocremeum HHB9708</name>
    <dbReference type="NCBI Taxonomy" id="1314777"/>
    <lineage>
        <taxon>Eukaryota</taxon>
        <taxon>Fungi</taxon>
        <taxon>Dikarya</taxon>
        <taxon>Basidiomycota</taxon>
        <taxon>Agaricomycotina</taxon>
        <taxon>Agaricomycetes</taxon>
        <taxon>Sistotremastrales</taxon>
        <taxon>Sistotremastraceae</taxon>
        <taxon>Sertulicium</taxon>
        <taxon>Sertulicium niveocremeum</taxon>
    </lineage>
</organism>
<dbReference type="Proteomes" id="UP000076722">
    <property type="component" value="Unassembled WGS sequence"/>
</dbReference>
<name>A0A164MUM6_9AGAM</name>
<feature type="region of interest" description="Disordered" evidence="1">
    <location>
        <begin position="175"/>
        <end position="194"/>
    </location>
</feature>
<accession>A0A164MUM6</accession>
<evidence type="ECO:0000256" key="1">
    <source>
        <dbReference type="SAM" id="MobiDB-lite"/>
    </source>
</evidence>
<gene>
    <name evidence="2" type="ORF">SISNIDRAFT_491401</name>
</gene>
<sequence length="319" mass="35679">MGTQIGEYTRWTIDVFPGEKFYLRTFVRSNCTDNITNFFFGSALSLARDYGVDVHSLSLVSRTGLDVNAFLTISNEPPSTIYYFAYSPQSDGSVPEPPGFWSFCPDPLCSACRLDADAAPVVFHAKPFVEYEMIIKPTLSVLQDFEAHNFLPVPDVIYASDPPFASITEISDQQTPDPIITSRGKKRRRTEDLHPQYSRVHVGSALHSWGWRHQWKEAVQDVESNCQYISSVDHAIDGANALSDLTTRTDVIPNFKLSSPGLPTASDEDMIHQYQRAGEDRKAASKAILSTGYIFNTIFCSRGQGRGDILFKRRALITC</sequence>
<reference evidence="2 3" key="1">
    <citation type="journal article" date="2016" name="Mol. Biol. Evol.">
        <title>Comparative Genomics of Early-Diverging Mushroom-Forming Fungi Provides Insights into the Origins of Lignocellulose Decay Capabilities.</title>
        <authorList>
            <person name="Nagy L.G."/>
            <person name="Riley R."/>
            <person name="Tritt A."/>
            <person name="Adam C."/>
            <person name="Daum C."/>
            <person name="Floudas D."/>
            <person name="Sun H."/>
            <person name="Yadav J.S."/>
            <person name="Pangilinan J."/>
            <person name="Larsson K.H."/>
            <person name="Matsuura K."/>
            <person name="Barry K."/>
            <person name="Labutti K."/>
            <person name="Kuo R."/>
            <person name="Ohm R.A."/>
            <person name="Bhattacharya S.S."/>
            <person name="Shirouzu T."/>
            <person name="Yoshinaga Y."/>
            <person name="Martin F.M."/>
            <person name="Grigoriev I.V."/>
            <person name="Hibbett D.S."/>
        </authorList>
    </citation>
    <scope>NUCLEOTIDE SEQUENCE [LARGE SCALE GENOMIC DNA]</scope>
    <source>
        <strain evidence="2 3">HHB9708</strain>
    </source>
</reference>